<dbReference type="PANTHER" id="PTHR34982:SF1">
    <property type="entry name" value="FLAGELLAR ASSEMBLY PROTEIN FLIH"/>
    <property type="match status" value="1"/>
</dbReference>
<proteinExistence type="inferred from homology"/>
<feature type="region of interest" description="Disordered" evidence="8">
    <location>
        <begin position="15"/>
        <end position="37"/>
    </location>
</feature>
<dbReference type="NCBIfam" id="TIGR03825">
    <property type="entry name" value="FliH_bacil"/>
    <property type="match status" value="1"/>
</dbReference>
<evidence type="ECO:0000256" key="5">
    <source>
        <dbReference type="ARBA" id="ARBA00022927"/>
    </source>
</evidence>
<dbReference type="GO" id="GO:0044781">
    <property type="term" value="P:bacterial-type flagellum organization"/>
    <property type="evidence" value="ECO:0007669"/>
    <property type="project" value="UniProtKB-KW"/>
</dbReference>
<keyword evidence="10" id="KW-0282">Flagellum</keyword>
<protein>
    <recommendedName>
        <fullName evidence="7">Flagellar assembly protein FliH</fullName>
    </recommendedName>
</protein>
<keyword evidence="4" id="KW-1005">Bacterial flagellum biogenesis</keyword>
<evidence type="ECO:0000313" key="10">
    <source>
        <dbReference type="EMBL" id="TGB04808.1"/>
    </source>
</evidence>
<dbReference type="Pfam" id="PF02108">
    <property type="entry name" value="FliH"/>
    <property type="match status" value="1"/>
</dbReference>
<comment type="caution">
    <text evidence="10">The sequence shown here is derived from an EMBL/GenBank/DDBJ whole genome shotgun (WGS) entry which is preliminary data.</text>
</comment>
<keyword evidence="6" id="KW-1006">Bacterial flagellum protein export</keyword>
<name>A0A4Z0H341_9BACI</name>
<gene>
    <name evidence="10" type="primary">fliH</name>
    <name evidence="10" type="ORF">E4663_07395</name>
</gene>
<keyword evidence="10" id="KW-0966">Cell projection</keyword>
<dbReference type="InterPro" id="IPR022524">
    <property type="entry name" value="FliH_Bacilli"/>
</dbReference>
<dbReference type="STRING" id="192814.GCA_900166575_01835"/>
<evidence type="ECO:0000313" key="11">
    <source>
        <dbReference type="Proteomes" id="UP000297982"/>
    </source>
</evidence>
<dbReference type="GO" id="GO:0015031">
    <property type="term" value="P:protein transport"/>
    <property type="evidence" value="ECO:0007669"/>
    <property type="project" value="UniProtKB-KW"/>
</dbReference>
<keyword evidence="5" id="KW-0653">Protein transport</keyword>
<evidence type="ECO:0000256" key="4">
    <source>
        <dbReference type="ARBA" id="ARBA00022795"/>
    </source>
</evidence>
<dbReference type="PANTHER" id="PTHR34982">
    <property type="entry name" value="YOP PROTEINS TRANSLOCATION PROTEIN L"/>
    <property type="match status" value="1"/>
</dbReference>
<organism evidence="10 11">
    <name type="scientific">Halobacillus salinus</name>
    <dbReference type="NCBI Taxonomy" id="192814"/>
    <lineage>
        <taxon>Bacteria</taxon>
        <taxon>Bacillati</taxon>
        <taxon>Bacillota</taxon>
        <taxon>Bacilli</taxon>
        <taxon>Bacillales</taxon>
        <taxon>Bacillaceae</taxon>
        <taxon>Halobacillus</taxon>
    </lineage>
</organism>
<comment type="similarity">
    <text evidence="2">Belongs to the FliH family.</text>
</comment>
<evidence type="ECO:0000256" key="3">
    <source>
        <dbReference type="ARBA" id="ARBA00022448"/>
    </source>
</evidence>
<keyword evidence="11" id="KW-1185">Reference proteome</keyword>
<comment type="function">
    <text evidence="1">Needed for flagellar regrowth and assembly.</text>
</comment>
<evidence type="ECO:0000256" key="6">
    <source>
        <dbReference type="ARBA" id="ARBA00023225"/>
    </source>
</evidence>
<dbReference type="GO" id="GO:0005829">
    <property type="term" value="C:cytosol"/>
    <property type="evidence" value="ECO:0007669"/>
    <property type="project" value="TreeGrafter"/>
</dbReference>
<dbReference type="InterPro" id="IPR051472">
    <property type="entry name" value="T3SS_Stator/FliH"/>
</dbReference>
<sequence>MTSLSNRVIKIKPILSPNEEVEHEGHGQSSLAQQKQEEALLKLEEAEKTKAAAHEEAEQMRQALKVEMEEARQGWASEREALIESAKQEGYREGLEQGLEDAKMQFEEKLNQANEIIDQANASFHQTVRSSEETIIELALVSAERIIGYELDQKDEAFVEVVKRAIREVRDQPEITVTVHPDQYHHVFSQQDELQRITHSRADLSIYVRDDVDPHACLIESPFGLINAGVDQQLSELRQTLFEVVNEELGNE</sequence>
<feature type="domain" description="Flagellar assembly protein FliH/Type III secretion system HrpE" evidence="9">
    <location>
        <begin position="108"/>
        <end position="236"/>
    </location>
</feature>
<keyword evidence="3" id="KW-0813">Transport</keyword>
<evidence type="ECO:0000256" key="7">
    <source>
        <dbReference type="NCBIfam" id="TIGR03825"/>
    </source>
</evidence>
<accession>A0A4Z0H341</accession>
<reference evidence="10 11" key="1">
    <citation type="journal article" date="2003" name="Int. J. Syst. Evol. Microbiol.">
        <title>Halobacillus salinus sp. nov., isolated from a salt lake on the coast of the East Sea in Korea.</title>
        <authorList>
            <person name="Yoon J.H."/>
            <person name="Kang K.H."/>
            <person name="Park Y.H."/>
        </authorList>
    </citation>
    <scope>NUCLEOTIDE SEQUENCE [LARGE SCALE GENOMIC DNA]</scope>
    <source>
        <strain evidence="10 11">HSL-3</strain>
    </source>
</reference>
<dbReference type="AlphaFoldDB" id="A0A4Z0H341"/>
<evidence type="ECO:0000259" key="9">
    <source>
        <dbReference type="Pfam" id="PF02108"/>
    </source>
</evidence>
<keyword evidence="10" id="KW-0969">Cilium</keyword>
<evidence type="ECO:0000256" key="2">
    <source>
        <dbReference type="ARBA" id="ARBA00006602"/>
    </source>
</evidence>
<dbReference type="Proteomes" id="UP000297982">
    <property type="component" value="Unassembled WGS sequence"/>
</dbReference>
<dbReference type="EMBL" id="SRJC01000001">
    <property type="protein sequence ID" value="TGB04808.1"/>
    <property type="molecule type" value="Genomic_DNA"/>
</dbReference>
<dbReference type="InterPro" id="IPR018035">
    <property type="entry name" value="Flagellar_FliH/T3SS_HrpE"/>
</dbReference>
<evidence type="ECO:0000256" key="8">
    <source>
        <dbReference type="SAM" id="MobiDB-lite"/>
    </source>
</evidence>
<evidence type="ECO:0000256" key="1">
    <source>
        <dbReference type="ARBA" id="ARBA00003041"/>
    </source>
</evidence>